<evidence type="ECO:0000313" key="3">
    <source>
        <dbReference type="EMBL" id="MCP1336739.1"/>
    </source>
</evidence>
<dbReference type="PANTHER" id="PTHR11895">
    <property type="entry name" value="TRANSAMIDASE"/>
    <property type="match status" value="1"/>
</dbReference>
<evidence type="ECO:0000259" key="2">
    <source>
        <dbReference type="Pfam" id="PF01425"/>
    </source>
</evidence>
<feature type="domain" description="Amidase" evidence="2">
    <location>
        <begin position="26"/>
        <end position="439"/>
    </location>
</feature>
<dbReference type="InterPro" id="IPR023631">
    <property type="entry name" value="Amidase_dom"/>
</dbReference>
<dbReference type="AlphaFoldDB" id="A0A9J6PG12"/>
<evidence type="ECO:0000313" key="4">
    <source>
        <dbReference type="Proteomes" id="UP001055804"/>
    </source>
</evidence>
<dbReference type="RefSeq" id="WP_269332685.1">
    <property type="nucleotide sequence ID" value="NZ_JAMZFT010000002.1"/>
</dbReference>
<dbReference type="Pfam" id="PF01425">
    <property type="entry name" value="Amidase"/>
    <property type="match status" value="1"/>
</dbReference>
<dbReference type="EMBL" id="JAMZFT010000002">
    <property type="protein sequence ID" value="MCP1336739.1"/>
    <property type="molecule type" value="Genomic_DNA"/>
</dbReference>
<dbReference type="InterPro" id="IPR020556">
    <property type="entry name" value="Amidase_CS"/>
</dbReference>
<protein>
    <submittedName>
        <fullName evidence="3">Amidase</fullName>
    </submittedName>
</protein>
<dbReference type="PROSITE" id="PS00571">
    <property type="entry name" value="AMIDASES"/>
    <property type="match status" value="1"/>
</dbReference>
<dbReference type="Gene3D" id="3.90.1300.10">
    <property type="entry name" value="Amidase signature (AS) domain"/>
    <property type="match status" value="1"/>
</dbReference>
<keyword evidence="1" id="KW-0560">Oxidoreductase</keyword>
<dbReference type="SUPFAM" id="SSF75304">
    <property type="entry name" value="Amidase signature (AS) enzymes"/>
    <property type="match status" value="1"/>
</dbReference>
<sequence length="464" mass="48051">MSDPALMTLTEAAAAVRAGDVTSQALAEACLARIAAAQDTLNAFIAVDAEGALAAARACDREAREGRFRGPLHGVPLAHKDMFYRKGQRCTCGSKIRAGFVPDETAEVLERLDAAGAVTLGTLHMSEFAMGPTGHNAQIGRCRNPWSPEHVTGGSSSGSGAAVAARLAFGALGSDTGGSVRLPAAFCGVVGLKPTQGLLSQHGMMGLSESMDCAGPLARSSADVAVLMDVLTGQGTHHADVLSRPVSGLTVGLPTSYYFDGVEPEVQAALDAARRVLEGAGVRVVDVDVPDHSAFAELANLVFTPEAAALHLPWLLERPEDYGPQVRARLMQGLTIPAVQHLQAKQLRVLHARAMIEGPLAACDALLTPALRRRVPTAAETDVAAGTAMAATIAAVSDMTRPLSYLGLPGLVTPVGRDSAGLPVAMQLIGRPRQEATLLALGHAHESTTDWLAAVPPVPGRPAS</sequence>
<dbReference type="InterPro" id="IPR036928">
    <property type="entry name" value="AS_sf"/>
</dbReference>
<reference evidence="3" key="1">
    <citation type="submission" date="2022-06" db="EMBL/GenBank/DDBJ databases">
        <title>Isolation and Genomics of Futiania mangrovii gen. nov., sp. nov., a Rare and Metabolically-versatile member in the Class Alphaproteobacteria.</title>
        <authorList>
            <person name="Liu L."/>
            <person name="Huang W.-C."/>
            <person name="Pan J."/>
            <person name="Li J."/>
            <person name="Huang Y."/>
            <person name="Du H."/>
            <person name="Liu Y."/>
            <person name="Li M."/>
        </authorList>
    </citation>
    <scope>NUCLEOTIDE SEQUENCE</scope>
    <source>
        <strain evidence="3">FT118</strain>
    </source>
</reference>
<dbReference type="PROSITE" id="PS00070">
    <property type="entry name" value="ALDEHYDE_DEHYDR_CYS"/>
    <property type="match status" value="1"/>
</dbReference>
<accession>A0A9J6PG12</accession>
<dbReference type="GO" id="GO:0016491">
    <property type="term" value="F:oxidoreductase activity"/>
    <property type="evidence" value="ECO:0007669"/>
    <property type="project" value="UniProtKB-KW"/>
</dbReference>
<gene>
    <name evidence="3" type="ORF">NJQ99_10000</name>
</gene>
<evidence type="ECO:0000256" key="1">
    <source>
        <dbReference type="ARBA" id="ARBA00023002"/>
    </source>
</evidence>
<dbReference type="Proteomes" id="UP001055804">
    <property type="component" value="Unassembled WGS sequence"/>
</dbReference>
<comment type="caution">
    <text evidence="3">The sequence shown here is derived from an EMBL/GenBank/DDBJ whole genome shotgun (WGS) entry which is preliminary data.</text>
</comment>
<dbReference type="PANTHER" id="PTHR11895:SF176">
    <property type="entry name" value="AMIDASE AMID-RELATED"/>
    <property type="match status" value="1"/>
</dbReference>
<dbReference type="InterPro" id="IPR000120">
    <property type="entry name" value="Amidase"/>
</dbReference>
<keyword evidence="4" id="KW-1185">Reference proteome</keyword>
<name>A0A9J6PG12_9PROT</name>
<organism evidence="3 4">
    <name type="scientific">Futiania mangrovi</name>
    <dbReference type="NCBI Taxonomy" id="2959716"/>
    <lineage>
        <taxon>Bacteria</taxon>
        <taxon>Pseudomonadati</taxon>
        <taxon>Pseudomonadota</taxon>
        <taxon>Alphaproteobacteria</taxon>
        <taxon>Futianiales</taxon>
        <taxon>Futianiaceae</taxon>
        <taxon>Futiania</taxon>
    </lineage>
</organism>
<proteinExistence type="predicted"/>
<dbReference type="InterPro" id="IPR016160">
    <property type="entry name" value="Ald_DH_CS_CYS"/>
</dbReference>